<keyword evidence="6 13" id="KW-0418">Kinase</keyword>
<dbReference type="Gene3D" id="3.40.50.10330">
    <property type="entry name" value="Probable inorganic polyphosphate/atp-NAD kinase, domain 1"/>
    <property type="match status" value="1"/>
</dbReference>
<evidence type="ECO:0000256" key="11">
    <source>
        <dbReference type="ARBA" id="ARBA00023264"/>
    </source>
</evidence>
<accession>A0ABZ2K5X3</accession>
<dbReference type="Pfam" id="PF00781">
    <property type="entry name" value="DAGK_cat"/>
    <property type="match status" value="1"/>
</dbReference>
<dbReference type="Gene3D" id="2.60.200.40">
    <property type="match status" value="1"/>
</dbReference>
<keyword evidence="9" id="KW-0443">Lipid metabolism</keyword>
<reference evidence="13 14" key="1">
    <citation type="submission" date="2021-12" db="EMBL/GenBank/DDBJ databases">
        <title>Discovery of the Pendulisporaceae a myxobacterial family with distinct sporulation behavior and unique specialized metabolism.</title>
        <authorList>
            <person name="Garcia R."/>
            <person name="Popoff A."/>
            <person name="Bader C.D."/>
            <person name="Loehr J."/>
            <person name="Walesch S."/>
            <person name="Walt C."/>
            <person name="Boldt J."/>
            <person name="Bunk B."/>
            <person name="Haeckl F.J.F.P.J."/>
            <person name="Gunesch A.P."/>
            <person name="Birkelbach J."/>
            <person name="Nuebel U."/>
            <person name="Pietschmann T."/>
            <person name="Bach T."/>
            <person name="Mueller R."/>
        </authorList>
    </citation>
    <scope>NUCLEOTIDE SEQUENCE [LARGE SCALE GENOMIC DNA]</scope>
    <source>
        <strain evidence="13 14">MSr12523</strain>
    </source>
</reference>
<keyword evidence="8" id="KW-0460">Magnesium</keyword>
<keyword evidence="10" id="KW-0594">Phospholipid biosynthesis</keyword>
<keyword evidence="7" id="KW-0067">ATP-binding</keyword>
<evidence type="ECO:0000259" key="12">
    <source>
        <dbReference type="PROSITE" id="PS50146"/>
    </source>
</evidence>
<evidence type="ECO:0000313" key="13">
    <source>
        <dbReference type="EMBL" id="WXA93484.1"/>
    </source>
</evidence>
<evidence type="ECO:0000256" key="3">
    <source>
        <dbReference type="ARBA" id="ARBA00022679"/>
    </source>
</evidence>
<name>A0ABZ2K5X3_9BACT</name>
<protein>
    <submittedName>
        <fullName evidence="13">Diacylglycerol kinase family lipid kinase</fullName>
    </submittedName>
</protein>
<evidence type="ECO:0000256" key="4">
    <source>
        <dbReference type="ARBA" id="ARBA00022723"/>
    </source>
</evidence>
<dbReference type="EMBL" id="CP089982">
    <property type="protein sequence ID" value="WXA93484.1"/>
    <property type="molecule type" value="Genomic_DNA"/>
</dbReference>
<sequence>MSDPRPVLVVNPRAGGGRAGQSFPAMRRTIENALGPIEAVFTERAGHAIELARDAANGGASLIVAVGGDGTFNEVVNGVLAADPARREHVAVGIIGQGTGGDLLRVLGIEHRLDRYIAAIASGRTRKVDVGYARYTKHDGTRGERYFVNILSVGMGGLVDQYVANASRALGGKAAYFGASLRALARSREGRLRTSLSWAGETSEHRIASYMLAVCNGRYFGSGMKVAPMAEIDDGRFEVVSIGGPSKFAFAMTSQKIYQGEHLGKPGVVHLPCDKIFMDLENEDARSVFLIDLDGEPVGVLPLEIEVRPQAITLRC</sequence>
<evidence type="ECO:0000256" key="2">
    <source>
        <dbReference type="ARBA" id="ARBA00022516"/>
    </source>
</evidence>
<dbReference type="SMART" id="SM00046">
    <property type="entry name" value="DAGKc"/>
    <property type="match status" value="1"/>
</dbReference>
<evidence type="ECO:0000313" key="14">
    <source>
        <dbReference type="Proteomes" id="UP001379533"/>
    </source>
</evidence>
<dbReference type="InterPro" id="IPR045540">
    <property type="entry name" value="YegS/DAGK_C"/>
</dbReference>
<feature type="domain" description="DAGKc" evidence="12">
    <location>
        <begin position="2"/>
        <end position="137"/>
    </location>
</feature>
<dbReference type="Pfam" id="PF19279">
    <property type="entry name" value="YegS_C"/>
    <property type="match status" value="1"/>
</dbReference>
<keyword evidence="14" id="KW-1185">Reference proteome</keyword>
<dbReference type="InterPro" id="IPR001206">
    <property type="entry name" value="Diacylglycerol_kinase_cat_dom"/>
</dbReference>
<dbReference type="Proteomes" id="UP001379533">
    <property type="component" value="Chromosome"/>
</dbReference>
<dbReference type="GO" id="GO:0016301">
    <property type="term" value="F:kinase activity"/>
    <property type="evidence" value="ECO:0007669"/>
    <property type="project" value="UniProtKB-KW"/>
</dbReference>
<keyword evidence="2" id="KW-0444">Lipid biosynthesis</keyword>
<evidence type="ECO:0000256" key="6">
    <source>
        <dbReference type="ARBA" id="ARBA00022777"/>
    </source>
</evidence>
<dbReference type="RefSeq" id="WP_394844084.1">
    <property type="nucleotide sequence ID" value="NZ_CP089982.1"/>
</dbReference>
<dbReference type="InterPro" id="IPR017438">
    <property type="entry name" value="ATP-NAD_kinase_N"/>
</dbReference>
<dbReference type="NCBIfam" id="TIGR00147">
    <property type="entry name" value="YegS/Rv2252/BmrU family lipid kinase"/>
    <property type="match status" value="1"/>
</dbReference>
<evidence type="ECO:0000256" key="9">
    <source>
        <dbReference type="ARBA" id="ARBA00023098"/>
    </source>
</evidence>
<evidence type="ECO:0000256" key="10">
    <source>
        <dbReference type="ARBA" id="ARBA00023209"/>
    </source>
</evidence>
<organism evidence="13 14">
    <name type="scientific">Pendulispora brunnea</name>
    <dbReference type="NCBI Taxonomy" id="2905690"/>
    <lineage>
        <taxon>Bacteria</taxon>
        <taxon>Pseudomonadati</taxon>
        <taxon>Myxococcota</taxon>
        <taxon>Myxococcia</taxon>
        <taxon>Myxococcales</taxon>
        <taxon>Sorangiineae</taxon>
        <taxon>Pendulisporaceae</taxon>
        <taxon>Pendulispora</taxon>
    </lineage>
</organism>
<gene>
    <name evidence="13" type="ORF">LZC95_44410</name>
</gene>
<dbReference type="PANTHER" id="PTHR12358">
    <property type="entry name" value="SPHINGOSINE KINASE"/>
    <property type="match status" value="1"/>
</dbReference>
<keyword evidence="4" id="KW-0479">Metal-binding</keyword>
<dbReference type="InterPro" id="IPR016064">
    <property type="entry name" value="NAD/diacylglycerol_kinase_sf"/>
</dbReference>
<evidence type="ECO:0000256" key="1">
    <source>
        <dbReference type="ARBA" id="ARBA00001946"/>
    </source>
</evidence>
<dbReference type="SUPFAM" id="SSF111331">
    <property type="entry name" value="NAD kinase/diacylglycerol kinase-like"/>
    <property type="match status" value="1"/>
</dbReference>
<keyword evidence="11" id="KW-1208">Phospholipid metabolism</keyword>
<keyword evidence="5" id="KW-0547">Nucleotide-binding</keyword>
<comment type="cofactor">
    <cofactor evidence="1">
        <name>Mg(2+)</name>
        <dbReference type="ChEBI" id="CHEBI:18420"/>
    </cofactor>
</comment>
<keyword evidence="3" id="KW-0808">Transferase</keyword>
<dbReference type="PANTHER" id="PTHR12358:SF106">
    <property type="entry name" value="LIPID KINASE YEGS"/>
    <property type="match status" value="1"/>
</dbReference>
<proteinExistence type="predicted"/>
<evidence type="ECO:0000256" key="7">
    <source>
        <dbReference type="ARBA" id="ARBA00022840"/>
    </source>
</evidence>
<evidence type="ECO:0000256" key="8">
    <source>
        <dbReference type="ARBA" id="ARBA00022842"/>
    </source>
</evidence>
<evidence type="ECO:0000256" key="5">
    <source>
        <dbReference type="ARBA" id="ARBA00022741"/>
    </source>
</evidence>
<dbReference type="InterPro" id="IPR005218">
    <property type="entry name" value="Diacylglycerol/lipid_kinase"/>
</dbReference>
<dbReference type="PROSITE" id="PS50146">
    <property type="entry name" value="DAGK"/>
    <property type="match status" value="1"/>
</dbReference>
<dbReference type="InterPro" id="IPR050187">
    <property type="entry name" value="Lipid_Phosphate_FormReg"/>
</dbReference>